<feature type="non-terminal residue" evidence="2">
    <location>
        <position position="1"/>
    </location>
</feature>
<organism evidence="3">
    <name type="scientific">Selaginella moellendorffii</name>
    <name type="common">Spikemoss</name>
    <dbReference type="NCBI Taxonomy" id="88036"/>
    <lineage>
        <taxon>Eukaryota</taxon>
        <taxon>Viridiplantae</taxon>
        <taxon>Streptophyta</taxon>
        <taxon>Embryophyta</taxon>
        <taxon>Tracheophyta</taxon>
        <taxon>Lycopodiopsida</taxon>
        <taxon>Selaginellales</taxon>
        <taxon>Selaginellaceae</taxon>
        <taxon>Selaginella</taxon>
    </lineage>
</organism>
<dbReference type="Pfam" id="PF01535">
    <property type="entry name" value="PPR"/>
    <property type="match status" value="3"/>
</dbReference>
<dbReference type="Gramene" id="EFJ29735">
    <property type="protein sequence ID" value="EFJ29735"/>
    <property type="gene ID" value="SELMODRAFT_71320"/>
</dbReference>
<dbReference type="KEGG" id="smo:SELMODRAFT_71320"/>
<dbReference type="InterPro" id="IPR046960">
    <property type="entry name" value="PPR_At4g14850-like_plant"/>
</dbReference>
<dbReference type="GO" id="GO:0003723">
    <property type="term" value="F:RNA binding"/>
    <property type="evidence" value="ECO:0007669"/>
    <property type="project" value="InterPro"/>
</dbReference>
<dbReference type="PANTHER" id="PTHR47926">
    <property type="entry name" value="PENTATRICOPEPTIDE REPEAT-CONTAINING PROTEIN"/>
    <property type="match status" value="1"/>
</dbReference>
<accession>D8REW9</accession>
<evidence type="ECO:0008006" key="4">
    <source>
        <dbReference type="Google" id="ProtNLM"/>
    </source>
</evidence>
<dbReference type="Gene3D" id="1.25.40.10">
    <property type="entry name" value="Tetratricopeptide repeat domain"/>
    <property type="match status" value="1"/>
</dbReference>
<dbReference type="Proteomes" id="UP000001514">
    <property type="component" value="Unassembled WGS sequence"/>
</dbReference>
<feature type="non-terminal residue" evidence="2">
    <location>
        <position position="134"/>
    </location>
</feature>
<dbReference type="PANTHER" id="PTHR47926:SF382">
    <property type="entry name" value="PENTACOTRIPEPTIDE-REPEAT REGION OF PRORP DOMAIN-CONTAINING PROTEIN"/>
    <property type="match status" value="1"/>
</dbReference>
<dbReference type="InterPro" id="IPR002885">
    <property type="entry name" value="PPR_rpt"/>
</dbReference>
<evidence type="ECO:0000313" key="2">
    <source>
        <dbReference type="EMBL" id="EFJ29735.1"/>
    </source>
</evidence>
<dbReference type="GO" id="GO:0009451">
    <property type="term" value="P:RNA modification"/>
    <property type="evidence" value="ECO:0007669"/>
    <property type="project" value="InterPro"/>
</dbReference>
<dbReference type="HOGENOM" id="CLU_002706_0_0_1"/>
<keyword evidence="3" id="KW-1185">Reference proteome</keyword>
<gene>
    <name evidence="2" type="ORF">SELMODRAFT_71320</name>
</gene>
<proteinExistence type="predicted"/>
<dbReference type="InterPro" id="IPR011990">
    <property type="entry name" value="TPR-like_helical_dom_sf"/>
</dbReference>
<evidence type="ECO:0000313" key="3">
    <source>
        <dbReference type="Proteomes" id="UP000001514"/>
    </source>
</evidence>
<sequence>SATLSAYTQNGHLDMANRIFLTMPDKDLISWDTMLAAYSRIGAISRALDALQTMVTTNTPDGASLTALLTSCAHKGTIAIARDLFVSFQFDHSIKPSKQHYLCMIGVLVQSRYIQDAENLLWEMPYYPDSMDWK</sequence>
<keyword evidence="1" id="KW-0677">Repeat</keyword>
<evidence type="ECO:0000256" key="1">
    <source>
        <dbReference type="ARBA" id="ARBA00022737"/>
    </source>
</evidence>
<dbReference type="AlphaFoldDB" id="D8REW9"/>
<dbReference type="InParanoid" id="D8REW9"/>
<dbReference type="EMBL" id="GL377577">
    <property type="protein sequence ID" value="EFJ29735.1"/>
    <property type="molecule type" value="Genomic_DNA"/>
</dbReference>
<name>D8REW9_SELML</name>
<protein>
    <recommendedName>
        <fullName evidence="4">Pentacotripeptide-repeat region of PRORP domain-containing protein</fullName>
    </recommendedName>
</protein>
<reference evidence="2 3" key="1">
    <citation type="journal article" date="2011" name="Science">
        <title>The Selaginella genome identifies genetic changes associated with the evolution of vascular plants.</title>
        <authorList>
            <person name="Banks J.A."/>
            <person name="Nishiyama T."/>
            <person name="Hasebe M."/>
            <person name="Bowman J.L."/>
            <person name="Gribskov M."/>
            <person name="dePamphilis C."/>
            <person name="Albert V.A."/>
            <person name="Aono N."/>
            <person name="Aoyama T."/>
            <person name="Ambrose B.A."/>
            <person name="Ashton N.W."/>
            <person name="Axtell M.J."/>
            <person name="Barker E."/>
            <person name="Barker M.S."/>
            <person name="Bennetzen J.L."/>
            <person name="Bonawitz N.D."/>
            <person name="Chapple C."/>
            <person name="Cheng C."/>
            <person name="Correa L.G."/>
            <person name="Dacre M."/>
            <person name="DeBarry J."/>
            <person name="Dreyer I."/>
            <person name="Elias M."/>
            <person name="Engstrom E.M."/>
            <person name="Estelle M."/>
            <person name="Feng L."/>
            <person name="Finet C."/>
            <person name="Floyd S.K."/>
            <person name="Frommer W.B."/>
            <person name="Fujita T."/>
            <person name="Gramzow L."/>
            <person name="Gutensohn M."/>
            <person name="Harholt J."/>
            <person name="Hattori M."/>
            <person name="Heyl A."/>
            <person name="Hirai T."/>
            <person name="Hiwatashi Y."/>
            <person name="Ishikawa M."/>
            <person name="Iwata M."/>
            <person name="Karol K.G."/>
            <person name="Koehler B."/>
            <person name="Kolukisaoglu U."/>
            <person name="Kubo M."/>
            <person name="Kurata T."/>
            <person name="Lalonde S."/>
            <person name="Li K."/>
            <person name="Li Y."/>
            <person name="Litt A."/>
            <person name="Lyons E."/>
            <person name="Manning G."/>
            <person name="Maruyama T."/>
            <person name="Michael T.P."/>
            <person name="Mikami K."/>
            <person name="Miyazaki S."/>
            <person name="Morinaga S."/>
            <person name="Murata T."/>
            <person name="Mueller-Roeber B."/>
            <person name="Nelson D.R."/>
            <person name="Obara M."/>
            <person name="Oguri Y."/>
            <person name="Olmstead R.G."/>
            <person name="Onodera N."/>
            <person name="Petersen B.L."/>
            <person name="Pils B."/>
            <person name="Prigge M."/>
            <person name="Rensing S.A."/>
            <person name="Riano-Pachon D.M."/>
            <person name="Roberts A.W."/>
            <person name="Sato Y."/>
            <person name="Scheller H.V."/>
            <person name="Schulz B."/>
            <person name="Schulz C."/>
            <person name="Shakirov E.V."/>
            <person name="Shibagaki N."/>
            <person name="Shinohara N."/>
            <person name="Shippen D.E."/>
            <person name="Soerensen I."/>
            <person name="Sotooka R."/>
            <person name="Sugimoto N."/>
            <person name="Sugita M."/>
            <person name="Sumikawa N."/>
            <person name="Tanurdzic M."/>
            <person name="Theissen G."/>
            <person name="Ulvskov P."/>
            <person name="Wakazuki S."/>
            <person name="Weng J.K."/>
            <person name="Willats W.W."/>
            <person name="Wipf D."/>
            <person name="Wolf P.G."/>
            <person name="Yang L."/>
            <person name="Zimmer A.D."/>
            <person name="Zhu Q."/>
            <person name="Mitros T."/>
            <person name="Hellsten U."/>
            <person name="Loque D."/>
            <person name="Otillar R."/>
            <person name="Salamov A."/>
            <person name="Schmutz J."/>
            <person name="Shapiro H."/>
            <person name="Lindquist E."/>
            <person name="Lucas S."/>
            <person name="Rokhsar D."/>
            <person name="Grigoriev I.V."/>
        </authorList>
    </citation>
    <scope>NUCLEOTIDE SEQUENCE [LARGE SCALE GENOMIC DNA]</scope>
</reference>
<dbReference type="eggNOG" id="KOG4197">
    <property type="taxonomic scope" value="Eukaryota"/>
</dbReference>